<dbReference type="AlphaFoldDB" id="A0A3P3XT82"/>
<accession>A0A3P3XT82</accession>
<dbReference type="EMBL" id="FWDO01000005">
    <property type="protein sequence ID" value="SLM19466.1"/>
    <property type="molecule type" value="Genomic_DNA"/>
</dbReference>
<evidence type="ECO:0000313" key="1">
    <source>
        <dbReference type="EMBL" id="SLM19466.1"/>
    </source>
</evidence>
<name>A0A3P3XT82_9SPIR</name>
<gene>
    <name evidence="1" type="ORF">SPIRO4BDMA_50981</name>
</gene>
<organism evidence="1">
    <name type="scientific">uncultured spirochete</name>
    <dbReference type="NCBI Taxonomy" id="156406"/>
    <lineage>
        <taxon>Bacteria</taxon>
        <taxon>Pseudomonadati</taxon>
        <taxon>Spirochaetota</taxon>
        <taxon>Spirochaetia</taxon>
        <taxon>Spirochaetales</taxon>
        <taxon>environmental samples</taxon>
    </lineage>
</organism>
<reference evidence="1" key="1">
    <citation type="submission" date="2017-02" db="EMBL/GenBank/DDBJ databases">
        <authorList>
            <person name="Regsiter A."/>
            <person name="William W."/>
        </authorList>
    </citation>
    <scope>NUCLEOTIDE SEQUENCE</scope>
    <source>
        <strain evidence="1">BdmA 4</strain>
    </source>
</reference>
<sequence length="280" mass="32593">MDSKNYLDLVRQMYAHPKLYGFFNEDEISDALHHFRGRIEGILDRAEKESRTREAYLLSSMRFVAKSVHRQNFSMNLCENAYVYSHFSEEVVLGPPADTFIDESPKEESIDAQGMIGLSPQIFLRKLTPERKRLLYLVIKCAWDIDEELLKKCSFALGMPEQYLFSLIELAKRKTEGSRKQIYELNAKLNTLWIRLRVLELRLETSLLKNEKECIACSLDRCRQRYIRLLEKRKHQKSLVSNELISELLGVPKGSVDSGLFYLKKNVNSGQTLADYRKLG</sequence>
<protein>
    <submittedName>
        <fullName evidence="1">Uncharacterized protein</fullName>
    </submittedName>
</protein>
<proteinExistence type="predicted"/>